<comment type="caution">
    <text evidence="1">The sequence shown here is derived from an EMBL/GenBank/DDBJ whole genome shotgun (WGS) entry which is preliminary data.</text>
</comment>
<dbReference type="EMBL" id="LAZR01005947">
    <property type="protein sequence ID" value="KKM95915.1"/>
    <property type="molecule type" value="Genomic_DNA"/>
</dbReference>
<sequence>MLKRLKAAAEAFRKSAVEEIKEEKKTPWVKILGGVHDPSKGVKISLDWNKEFVDYLRENKITGTDDEAVVQKWVTMLFRDMMEEGKENTDETTNEFE</sequence>
<accession>A0A0F9P4C6</accession>
<protein>
    <submittedName>
        <fullName evidence="1">Uncharacterized protein</fullName>
    </submittedName>
</protein>
<proteinExistence type="predicted"/>
<dbReference type="AlphaFoldDB" id="A0A0F9P4C6"/>
<name>A0A0F9P4C6_9ZZZZ</name>
<reference evidence="1" key="1">
    <citation type="journal article" date="2015" name="Nature">
        <title>Complex archaea that bridge the gap between prokaryotes and eukaryotes.</title>
        <authorList>
            <person name="Spang A."/>
            <person name="Saw J.H."/>
            <person name="Jorgensen S.L."/>
            <person name="Zaremba-Niedzwiedzka K."/>
            <person name="Martijn J."/>
            <person name="Lind A.E."/>
            <person name="van Eijk R."/>
            <person name="Schleper C."/>
            <person name="Guy L."/>
            <person name="Ettema T.J."/>
        </authorList>
    </citation>
    <scope>NUCLEOTIDE SEQUENCE</scope>
</reference>
<evidence type="ECO:0000313" key="1">
    <source>
        <dbReference type="EMBL" id="KKM95915.1"/>
    </source>
</evidence>
<organism evidence="1">
    <name type="scientific">marine sediment metagenome</name>
    <dbReference type="NCBI Taxonomy" id="412755"/>
    <lineage>
        <taxon>unclassified sequences</taxon>
        <taxon>metagenomes</taxon>
        <taxon>ecological metagenomes</taxon>
    </lineage>
</organism>
<gene>
    <name evidence="1" type="ORF">LCGC14_1183310</name>
</gene>